<evidence type="ECO:0000256" key="2">
    <source>
        <dbReference type="ARBA" id="ARBA00007362"/>
    </source>
</evidence>
<dbReference type="PANTHER" id="PTHR32322:SF9">
    <property type="entry name" value="AMINO-ACID METABOLITE EFFLUX PUMP-RELATED"/>
    <property type="match status" value="1"/>
</dbReference>
<name>A0ABC8BNE0_9ACTN</name>
<feature type="transmembrane region" description="Helical" evidence="7">
    <location>
        <begin position="266"/>
        <end position="284"/>
    </location>
</feature>
<evidence type="ECO:0000313" key="9">
    <source>
        <dbReference type="EMBL" id="ARF71443.1"/>
    </source>
</evidence>
<dbReference type="KEGG" id="kab:B7C62_03600"/>
<comment type="similarity">
    <text evidence="2">Belongs to the EamA transporter family.</text>
</comment>
<accession>A0ABC8BNE0</accession>
<feature type="transmembrane region" description="Helical" evidence="7">
    <location>
        <begin position="212"/>
        <end position="231"/>
    </location>
</feature>
<sequence length="346" mass="35437">MKNATVGRFLLLAFLWGGSFTFIKVSLDGLTPGQLVLSRLVLGAAVLLAIVAFRRIGLPRSARVWGHVAAAALFGNVIPFLLLSYGEQTTGAGIAGVLIGATPLLTLTIAAAALPTERATRRKVLGLIIGFVGVVLLIGPWTDALGSLGGQLACLGAALSYACGFVYVRKYLSPLGLAPMAAAASQLLAATVLQAVVTPFLTWRTPEFTLEVTFSIVALGLFSTGLAYVLYFRLIGDVGATTASAVNYVVPVASVLIGVVALGESVTWNLLVGGLVVLAGVAYAENRLRQLRPKDPAPADPPARSAPETTADTPSGPPTATTPEPGAAEGAEPAAGSRPGGTEGPR</sequence>
<feature type="transmembrane region" description="Helical" evidence="7">
    <location>
        <begin position="180"/>
        <end position="200"/>
    </location>
</feature>
<evidence type="ECO:0000256" key="1">
    <source>
        <dbReference type="ARBA" id="ARBA00004141"/>
    </source>
</evidence>
<feature type="transmembrane region" description="Helical" evidence="7">
    <location>
        <begin position="148"/>
        <end position="168"/>
    </location>
</feature>
<feature type="domain" description="EamA" evidence="8">
    <location>
        <begin position="9"/>
        <end position="138"/>
    </location>
</feature>
<feature type="domain" description="EamA" evidence="8">
    <location>
        <begin position="150"/>
        <end position="282"/>
    </location>
</feature>
<keyword evidence="5 7" id="KW-0472">Membrane</keyword>
<proteinExistence type="inferred from homology"/>
<dbReference type="PANTHER" id="PTHR32322">
    <property type="entry name" value="INNER MEMBRANE TRANSPORTER"/>
    <property type="match status" value="1"/>
</dbReference>
<keyword evidence="4 7" id="KW-1133">Transmembrane helix</keyword>
<evidence type="ECO:0000256" key="6">
    <source>
        <dbReference type="SAM" id="MobiDB-lite"/>
    </source>
</evidence>
<dbReference type="Proteomes" id="UP000192251">
    <property type="component" value="Chromosome"/>
</dbReference>
<dbReference type="InterPro" id="IPR000620">
    <property type="entry name" value="EamA_dom"/>
</dbReference>
<gene>
    <name evidence="9" type="ORF">B7C62_03600</name>
</gene>
<evidence type="ECO:0000256" key="5">
    <source>
        <dbReference type="ARBA" id="ARBA00023136"/>
    </source>
</evidence>
<dbReference type="GO" id="GO:0016020">
    <property type="term" value="C:membrane"/>
    <property type="evidence" value="ECO:0007669"/>
    <property type="project" value="UniProtKB-SubCell"/>
</dbReference>
<feature type="transmembrane region" description="Helical" evidence="7">
    <location>
        <begin position="65"/>
        <end position="85"/>
    </location>
</feature>
<feature type="transmembrane region" description="Helical" evidence="7">
    <location>
        <begin position="91"/>
        <end position="112"/>
    </location>
</feature>
<dbReference type="InterPro" id="IPR050638">
    <property type="entry name" value="AA-Vitamin_Transporters"/>
</dbReference>
<protein>
    <submittedName>
        <fullName evidence="9">EamA family transporter</fullName>
    </submittedName>
</protein>
<evidence type="ECO:0000259" key="8">
    <source>
        <dbReference type="Pfam" id="PF00892"/>
    </source>
</evidence>
<evidence type="ECO:0000256" key="7">
    <source>
        <dbReference type="SAM" id="Phobius"/>
    </source>
</evidence>
<feature type="compositionally biased region" description="Low complexity" evidence="6">
    <location>
        <begin position="302"/>
        <end position="337"/>
    </location>
</feature>
<feature type="transmembrane region" description="Helical" evidence="7">
    <location>
        <begin position="36"/>
        <end position="53"/>
    </location>
</feature>
<evidence type="ECO:0000256" key="4">
    <source>
        <dbReference type="ARBA" id="ARBA00022989"/>
    </source>
</evidence>
<keyword evidence="10" id="KW-1185">Reference proteome</keyword>
<keyword evidence="3 7" id="KW-0812">Transmembrane</keyword>
<comment type="subcellular location">
    <subcellularLocation>
        <location evidence="1">Membrane</location>
        <topology evidence="1">Multi-pass membrane protein</topology>
    </subcellularLocation>
</comment>
<dbReference type="SUPFAM" id="SSF103481">
    <property type="entry name" value="Multidrug resistance efflux transporter EmrE"/>
    <property type="match status" value="2"/>
</dbReference>
<dbReference type="AlphaFoldDB" id="A0ABC8BNE0"/>
<dbReference type="EMBL" id="CP020563">
    <property type="protein sequence ID" value="ARF71443.1"/>
    <property type="molecule type" value="Genomic_DNA"/>
</dbReference>
<feature type="transmembrane region" description="Helical" evidence="7">
    <location>
        <begin position="124"/>
        <end position="142"/>
    </location>
</feature>
<reference evidence="9 10" key="1">
    <citation type="submission" date="2017-04" db="EMBL/GenBank/DDBJ databases">
        <title>The complete genome sequence of Streptomyces albolongus YIM 101047, the producer of novel bafilomycins and novel odoriferous sesquiterpenoids.</title>
        <authorList>
            <person name="Yin M."/>
            <person name="Jiang Y."/>
        </authorList>
    </citation>
    <scope>NUCLEOTIDE SEQUENCE [LARGE SCALE GENOMIC DNA]</scope>
    <source>
        <strain evidence="9 10">YIM 101047</strain>
    </source>
</reference>
<feature type="transmembrane region" description="Helical" evidence="7">
    <location>
        <begin position="238"/>
        <end position="260"/>
    </location>
</feature>
<organism evidence="9 10">
    <name type="scientific">Kitasatospora albolonga</name>
    <dbReference type="NCBI Taxonomy" id="68173"/>
    <lineage>
        <taxon>Bacteria</taxon>
        <taxon>Bacillati</taxon>
        <taxon>Actinomycetota</taxon>
        <taxon>Actinomycetes</taxon>
        <taxon>Kitasatosporales</taxon>
        <taxon>Streptomycetaceae</taxon>
        <taxon>Kitasatospora</taxon>
    </lineage>
</organism>
<feature type="region of interest" description="Disordered" evidence="6">
    <location>
        <begin position="292"/>
        <end position="346"/>
    </location>
</feature>
<evidence type="ECO:0000313" key="10">
    <source>
        <dbReference type="Proteomes" id="UP000192251"/>
    </source>
</evidence>
<dbReference type="RefSeq" id="WP_084744839.1">
    <property type="nucleotide sequence ID" value="NZ_CP020563.1"/>
</dbReference>
<dbReference type="InterPro" id="IPR037185">
    <property type="entry name" value="EmrE-like"/>
</dbReference>
<evidence type="ECO:0000256" key="3">
    <source>
        <dbReference type="ARBA" id="ARBA00022692"/>
    </source>
</evidence>
<dbReference type="Pfam" id="PF00892">
    <property type="entry name" value="EamA"/>
    <property type="match status" value="2"/>
</dbReference>